<dbReference type="SMART" id="SM00829">
    <property type="entry name" value="PKS_ER"/>
    <property type="match status" value="1"/>
</dbReference>
<gene>
    <name evidence="4" type="ORF">I8J34_17305</name>
</gene>
<sequence length="337" mass="35265">MALTTRVVRFSSTGGPDVLRIVEQPMPAPADGEVRLRVQALGLNRAEAAFRAGQYLEAPQLPARIGYEAAGIVDAVGPGVTTVRPGDAVCTLPGFSMSRYGVYAEHALVPAAHLIAQPEGFRPLDAAALWMAYLTAYGALVDIGQLGAGDVVLVGAASSSVGLATIQLARYLGAVPVALSRSPHKAAALCAHGAQAVLDPEAPQFAERIRELSGGRGARLAFDPVAGPGVAILARTLGQGGTLVIYGNLSGQAEQTPFPFYDAVGRGLSMRGYLVFELINDAARLARAQACLQAALADGRLKPVIDRVFDFDDIVAAHRHLESNRQVGKIVVRVSDD</sequence>
<keyword evidence="5" id="KW-1185">Reference proteome</keyword>
<dbReference type="InterPro" id="IPR020843">
    <property type="entry name" value="ER"/>
</dbReference>
<dbReference type="Proteomes" id="UP000694660">
    <property type="component" value="Unassembled WGS sequence"/>
</dbReference>
<dbReference type="SUPFAM" id="SSF51735">
    <property type="entry name" value="NAD(P)-binding Rossmann-fold domains"/>
    <property type="match status" value="1"/>
</dbReference>
<dbReference type="GO" id="GO:0016651">
    <property type="term" value="F:oxidoreductase activity, acting on NAD(P)H"/>
    <property type="evidence" value="ECO:0007669"/>
    <property type="project" value="TreeGrafter"/>
</dbReference>
<dbReference type="InterPro" id="IPR011032">
    <property type="entry name" value="GroES-like_sf"/>
</dbReference>
<dbReference type="AlphaFoldDB" id="A0A944DHF9"/>
<dbReference type="InterPro" id="IPR013149">
    <property type="entry name" value="ADH-like_C"/>
</dbReference>
<dbReference type="EMBL" id="JAEKFT010000022">
    <property type="protein sequence ID" value="MBT0962943.1"/>
    <property type="molecule type" value="Genomic_DNA"/>
</dbReference>
<evidence type="ECO:0000256" key="1">
    <source>
        <dbReference type="ARBA" id="ARBA00022857"/>
    </source>
</evidence>
<accession>A0A944DHF9</accession>
<dbReference type="PANTHER" id="PTHR48106:SF18">
    <property type="entry name" value="QUINONE OXIDOREDUCTASE PIG3"/>
    <property type="match status" value="1"/>
</dbReference>
<name>A0A944DHF9_DENI1</name>
<evidence type="ECO:0000313" key="4">
    <source>
        <dbReference type="EMBL" id="MBT0962943.1"/>
    </source>
</evidence>
<dbReference type="SUPFAM" id="SSF50129">
    <property type="entry name" value="GroES-like"/>
    <property type="match status" value="1"/>
</dbReference>
<dbReference type="Gene3D" id="3.40.50.720">
    <property type="entry name" value="NAD(P)-binding Rossmann-like Domain"/>
    <property type="match status" value="1"/>
</dbReference>
<reference evidence="5" key="1">
    <citation type="journal article" date="2022" name="ISME J.">
        <title>Genetic and phylogenetic analysis of dissimilatory iodate-reducing bacteria identifies potential niches across the world's oceans.</title>
        <authorList>
            <person name="Reyes-Umana V."/>
            <person name="Henning Z."/>
            <person name="Lee K."/>
            <person name="Barnum T.P."/>
            <person name="Coates J.D."/>
        </authorList>
    </citation>
    <scope>NUCLEOTIDE SEQUENCE [LARGE SCALE GENOMIC DNA]</scope>
    <source>
        <strain evidence="5">IR12</strain>
    </source>
</reference>
<comment type="caution">
    <text evidence="4">The sequence shown here is derived from an EMBL/GenBank/DDBJ whole genome shotgun (WGS) entry which is preliminary data.</text>
</comment>
<dbReference type="Pfam" id="PF08240">
    <property type="entry name" value="ADH_N"/>
    <property type="match status" value="1"/>
</dbReference>
<dbReference type="InterPro" id="IPR013154">
    <property type="entry name" value="ADH-like_N"/>
</dbReference>
<dbReference type="Pfam" id="PF00107">
    <property type="entry name" value="ADH_zinc_N"/>
    <property type="match status" value="1"/>
</dbReference>
<proteinExistence type="predicted"/>
<keyword evidence="2" id="KW-0560">Oxidoreductase</keyword>
<feature type="domain" description="Enoyl reductase (ER)" evidence="3">
    <location>
        <begin position="14"/>
        <end position="332"/>
    </location>
</feature>
<dbReference type="RefSeq" id="WP_214362891.1">
    <property type="nucleotide sequence ID" value="NZ_JAEKFT010000022.1"/>
</dbReference>
<dbReference type="PANTHER" id="PTHR48106">
    <property type="entry name" value="QUINONE OXIDOREDUCTASE PIG3-RELATED"/>
    <property type="match status" value="1"/>
</dbReference>
<keyword evidence="1" id="KW-0521">NADP</keyword>
<evidence type="ECO:0000313" key="5">
    <source>
        <dbReference type="Proteomes" id="UP000694660"/>
    </source>
</evidence>
<dbReference type="CDD" id="cd08268">
    <property type="entry name" value="MDR2"/>
    <property type="match status" value="1"/>
</dbReference>
<protein>
    <submittedName>
        <fullName evidence="4">Zinc-dependent alcohol dehydrogenase family protein</fullName>
    </submittedName>
</protein>
<dbReference type="GO" id="GO:0070402">
    <property type="term" value="F:NADPH binding"/>
    <property type="evidence" value="ECO:0007669"/>
    <property type="project" value="TreeGrafter"/>
</dbReference>
<evidence type="ECO:0000259" key="3">
    <source>
        <dbReference type="SMART" id="SM00829"/>
    </source>
</evidence>
<organism evidence="4 5">
    <name type="scientific">Denitromonas iodatirespirans</name>
    <dbReference type="NCBI Taxonomy" id="2795389"/>
    <lineage>
        <taxon>Bacteria</taxon>
        <taxon>Pseudomonadati</taxon>
        <taxon>Pseudomonadota</taxon>
        <taxon>Betaproteobacteria</taxon>
        <taxon>Rhodocyclales</taxon>
        <taxon>Zoogloeaceae</taxon>
        <taxon>Denitromonas</taxon>
    </lineage>
</organism>
<evidence type="ECO:0000256" key="2">
    <source>
        <dbReference type="ARBA" id="ARBA00023002"/>
    </source>
</evidence>
<dbReference type="InterPro" id="IPR036291">
    <property type="entry name" value="NAD(P)-bd_dom_sf"/>
</dbReference>
<dbReference type="Gene3D" id="3.90.180.10">
    <property type="entry name" value="Medium-chain alcohol dehydrogenases, catalytic domain"/>
    <property type="match status" value="1"/>
</dbReference>